<evidence type="ECO:0000313" key="2">
    <source>
        <dbReference type="Proteomes" id="UP000032233"/>
    </source>
</evidence>
<reference evidence="1 2" key="1">
    <citation type="submission" date="2013-11" db="EMBL/GenBank/DDBJ databases">
        <title>Metagenomic analysis of a methanogenic consortium involved in long chain n-alkane degradation.</title>
        <authorList>
            <person name="Davidova I.A."/>
            <person name="Callaghan A.V."/>
            <person name="Wawrik B."/>
            <person name="Pruitt S."/>
            <person name="Marks C."/>
            <person name="Duncan K.E."/>
            <person name="Suflita J.M."/>
        </authorList>
    </citation>
    <scope>NUCLEOTIDE SEQUENCE [LARGE SCALE GENOMIC DNA]</scope>
    <source>
        <strain evidence="1 2">SPR</strain>
    </source>
</reference>
<organism evidence="1 2">
    <name type="scientific">Dethiosulfatarculus sandiegensis</name>
    <dbReference type="NCBI Taxonomy" id="1429043"/>
    <lineage>
        <taxon>Bacteria</taxon>
        <taxon>Pseudomonadati</taxon>
        <taxon>Thermodesulfobacteriota</taxon>
        <taxon>Desulfarculia</taxon>
        <taxon>Desulfarculales</taxon>
        <taxon>Desulfarculaceae</taxon>
        <taxon>Dethiosulfatarculus</taxon>
    </lineage>
</organism>
<name>A0A0D2JC94_9BACT</name>
<proteinExistence type="predicted"/>
<protein>
    <submittedName>
        <fullName evidence="1">Uncharacterized protein</fullName>
    </submittedName>
</protein>
<evidence type="ECO:0000313" key="1">
    <source>
        <dbReference type="EMBL" id="KIX15764.1"/>
    </source>
</evidence>
<comment type="caution">
    <text evidence="1">The sequence shown here is derived from an EMBL/GenBank/DDBJ whole genome shotgun (WGS) entry which is preliminary data.</text>
</comment>
<gene>
    <name evidence="1" type="ORF">X474_03150</name>
</gene>
<dbReference type="AlphaFoldDB" id="A0A0D2JC94"/>
<sequence length="50" mass="5364">MVDQIGQVQNFAHIPETQGNGQGHDIGHFIAMALFPGEFAFQDAPLLSAP</sequence>
<keyword evidence="2" id="KW-1185">Reference proteome</keyword>
<dbReference type="InParanoid" id="A0A0D2JC94"/>
<dbReference type="EMBL" id="AZAC01000002">
    <property type="protein sequence ID" value="KIX15764.1"/>
    <property type="molecule type" value="Genomic_DNA"/>
</dbReference>
<accession>A0A0D2JC94</accession>
<dbReference type="STRING" id="1429043.X474_03150"/>
<dbReference type="Proteomes" id="UP000032233">
    <property type="component" value="Unassembled WGS sequence"/>
</dbReference>